<organism evidence="2 3">
    <name type="scientific">Dissostichus mawsoni</name>
    <name type="common">Antarctic cod</name>
    <dbReference type="NCBI Taxonomy" id="36200"/>
    <lineage>
        <taxon>Eukaryota</taxon>
        <taxon>Metazoa</taxon>
        <taxon>Chordata</taxon>
        <taxon>Craniata</taxon>
        <taxon>Vertebrata</taxon>
        <taxon>Euteleostomi</taxon>
        <taxon>Actinopterygii</taxon>
        <taxon>Neopterygii</taxon>
        <taxon>Teleostei</taxon>
        <taxon>Neoteleostei</taxon>
        <taxon>Acanthomorphata</taxon>
        <taxon>Eupercaria</taxon>
        <taxon>Perciformes</taxon>
        <taxon>Notothenioidei</taxon>
        <taxon>Nototheniidae</taxon>
        <taxon>Dissostichus</taxon>
    </lineage>
</organism>
<dbReference type="AlphaFoldDB" id="A0A7J5Z162"/>
<gene>
    <name evidence="2" type="ORF">F7725_016268</name>
</gene>
<dbReference type="Proteomes" id="UP000518266">
    <property type="component" value="Unassembled WGS sequence"/>
</dbReference>
<keyword evidence="3" id="KW-1185">Reference proteome</keyword>
<dbReference type="EMBL" id="JAAKFY010000006">
    <property type="protein sequence ID" value="KAF3855545.1"/>
    <property type="molecule type" value="Genomic_DNA"/>
</dbReference>
<evidence type="ECO:0000256" key="1">
    <source>
        <dbReference type="SAM" id="MobiDB-lite"/>
    </source>
</evidence>
<accession>A0A7J5Z162</accession>
<name>A0A7J5Z162_DISMA</name>
<evidence type="ECO:0000313" key="3">
    <source>
        <dbReference type="Proteomes" id="UP000518266"/>
    </source>
</evidence>
<reference evidence="2 3" key="1">
    <citation type="submission" date="2020-03" db="EMBL/GenBank/DDBJ databases">
        <title>Dissostichus mawsoni Genome sequencing and assembly.</title>
        <authorList>
            <person name="Park H."/>
        </authorList>
    </citation>
    <scope>NUCLEOTIDE SEQUENCE [LARGE SCALE GENOMIC DNA]</scope>
    <source>
        <strain evidence="2">DM0001</strain>
        <tissue evidence="2">Muscle</tissue>
    </source>
</reference>
<feature type="region of interest" description="Disordered" evidence="1">
    <location>
        <begin position="59"/>
        <end position="95"/>
    </location>
</feature>
<proteinExistence type="predicted"/>
<comment type="caution">
    <text evidence="2">The sequence shown here is derived from an EMBL/GenBank/DDBJ whole genome shotgun (WGS) entry which is preliminary data.</text>
</comment>
<sequence>MRRRFFFSCLCPVPQEVLPPALHQALQLLDKPWFTQRTLWRSRSLRLWMKAGSRGQSYTLRGRWGGGGQEGEQPGEGLHQQHGDRTVLQVRRHHT</sequence>
<evidence type="ECO:0000313" key="2">
    <source>
        <dbReference type="EMBL" id="KAF3855545.1"/>
    </source>
</evidence>
<feature type="non-terminal residue" evidence="2">
    <location>
        <position position="95"/>
    </location>
</feature>
<protein>
    <submittedName>
        <fullName evidence="2">Uncharacterized protein</fullName>
    </submittedName>
</protein>